<keyword evidence="4" id="KW-0812">Transmembrane</keyword>
<reference evidence="6" key="1">
    <citation type="submission" date="2022-12" db="EMBL/GenBank/DDBJ databases">
        <title>Genomic Characterization of Candidatus Phytoplasma sacchari in China.</title>
        <authorList>
            <person name="Zhang R.-Y."/>
        </authorList>
    </citation>
    <scope>NUCLEOTIDE SEQUENCE [LARGE SCALE GENOMIC DNA]</scope>
    <source>
        <strain evidence="6">SCWL1</strain>
    </source>
</reference>
<dbReference type="InterPro" id="IPR003593">
    <property type="entry name" value="AAA+_ATPase"/>
</dbReference>
<dbReference type="EMBL" id="CP115156">
    <property type="protein sequence ID" value="WBL31572.1"/>
    <property type="molecule type" value="Genomic_DNA"/>
</dbReference>
<dbReference type="SMART" id="SM00382">
    <property type="entry name" value="AAA"/>
    <property type="match status" value="1"/>
</dbReference>
<evidence type="ECO:0000313" key="7">
    <source>
        <dbReference type="Proteomes" id="UP001210120"/>
    </source>
</evidence>
<dbReference type="Pfam" id="PF00005">
    <property type="entry name" value="ABC_tran"/>
    <property type="match status" value="1"/>
</dbReference>
<accession>A0ABY7M2K1</accession>
<evidence type="ECO:0000256" key="2">
    <source>
        <dbReference type="ARBA" id="ARBA00022741"/>
    </source>
</evidence>
<feature type="transmembrane region" description="Helical" evidence="4">
    <location>
        <begin position="354"/>
        <end position="378"/>
    </location>
</feature>
<keyword evidence="7" id="KW-1185">Reference proteome</keyword>
<evidence type="ECO:0000256" key="1">
    <source>
        <dbReference type="ARBA" id="ARBA00005417"/>
    </source>
</evidence>
<keyword evidence="4" id="KW-0472">Membrane</keyword>
<protein>
    <submittedName>
        <fullName evidence="6">ATP-binding cassette domain-containing protein</fullName>
    </submittedName>
</protein>
<dbReference type="Proteomes" id="UP001210120">
    <property type="component" value="Chromosome"/>
</dbReference>
<dbReference type="InterPro" id="IPR027417">
    <property type="entry name" value="P-loop_NTPase"/>
</dbReference>
<keyword evidence="2" id="KW-0547">Nucleotide-binding</keyword>
<sequence>MFRVENLSKMYISKKKRHVVDALKDISFDLPNKGLVFILGESGSGKTTLLNILSGIDTADSGNVWVANKLLNQLSIKKLDDYRNGMIDFIFQEFNLIEEINVLDNIKLACQLQNKIPDERKIDELLLELGLNENFKYRKINELSGGQKQRIGIIRALLKDSNIILADEPTGNLDSKTSKKVFDKLKEKSKNKLVIIITHDESQAYNYANQIVKINNGCIEQNLVRKTDAEIKKTDKENNPINNFIPVDQIDHNIHQQKEYIYPSNFVSIPSSLNFKLSFKLSFSALKCKKILLIIFLLLISILTFINLFLPIIAVYSEGKFFVLFNYLKNINIFINDGSNNGKGNFNSIFDMDFIFQLLYFFIFFITPALLIWIYFALSIRFKKREIGILKTLGSSNLTIIKIFLLECFIFSFLITLFSFYICFKMIAGAVFPYQNNLRNISFLTYKGIIKPLVIDNTKLSKMLLSFLTYPVFERIFFVFIYLFFIYFLFSFISILTPLSFLYRKKTIDIISPK</sequence>
<feature type="transmembrane region" description="Helical" evidence="4">
    <location>
        <begin position="291"/>
        <end position="316"/>
    </location>
</feature>
<dbReference type="PANTHER" id="PTHR42798">
    <property type="entry name" value="LIPOPROTEIN-RELEASING SYSTEM ATP-BINDING PROTEIN LOLD"/>
    <property type="match status" value="1"/>
</dbReference>
<dbReference type="Gene3D" id="3.40.50.300">
    <property type="entry name" value="P-loop containing nucleotide triphosphate hydrolases"/>
    <property type="match status" value="1"/>
</dbReference>
<organism evidence="6 7">
    <name type="scientific">Candidatus Phytoplasma sacchari</name>
    <dbReference type="NCBI Taxonomy" id="2609813"/>
    <lineage>
        <taxon>Bacteria</taxon>
        <taxon>Bacillati</taxon>
        <taxon>Mycoplasmatota</taxon>
        <taxon>Mollicutes</taxon>
        <taxon>Acholeplasmatales</taxon>
        <taxon>Acholeplasmataceae</taxon>
        <taxon>Candidatus Phytoplasma</taxon>
        <taxon>16SrXI (Rice yellow dwarf group)</taxon>
    </lineage>
</organism>
<evidence type="ECO:0000256" key="3">
    <source>
        <dbReference type="ARBA" id="ARBA00022840"/>
    </source>
</evidence>
<dbReference type="SUPFAM" id="SSF52540">
    <property type="entry name" value="P-loop containing nucleoside triphosphate hydrolases"/>
    <property type="match status" value="1"/>
</dbReference>
<dbReference type="InterPro" id="IPR017871">
    <property type="entry name" value="ABC_transporter-like_CS"/>
</dbReference>
<evidence type="ECO:0000259" key="5">
    <source>
        <dbReference type="PROSITE" id="PS50893"/>
    </source>
</evidence>
<dbReference type="GO" id="GO:0005524">
    <property type="term" value="F:ATP binding"/>
    <property type="evidence" value="ECO:0007669"/>
    <property type="project" value="UniProtKB-KW"/>
</dbReference>
<dbReference type="PROSITE" id="PS00675">
    <property type="entry name" value="SIGMA54_INTERACT_1"/>
    <property type="match status" value="1"/>
</dbReference>
<comment type="similarity">
    <text evidence="1">Belongs to the ABC transporter superfamily.</text>
</comment>
<dbReference type="InterPro" id="IPR025662">
    <property type="entry name" value="Sigma_54_int_dom_ATP-bd_1"/>
</dbReference>
<proteinExistence type="inferred from homology"/>
<dbReference type="PROSITE" id="PS00211">
    <property type="entry name" value="ABC_TRANSPORTER_1"/>
    <property type="match status" value="1"/>
</dbReference>
<dbReference type="InterPro" id="IPR003439">
    <property type="entry name" value="ABC_transporter-like_ATP-bd"/>
</dbReference>
<feature type="transmembrane region" description="Helical" evidence="4">
    <location>
        <begin position="399"/>
        <end position="422"/>
    </location>
</feature>
<dbReference type="PROSITE" id="PS50893">
    <property type="entry name" value="ABC_TRANSPORTER_2"/>
    <property type="match status" value="1"/>
</dbReference>
<feature type="domain" description="ABC transporter" evidence="5">
    <location>
        <begin position="2"/>
        <end position="241"/>
    </location>
</feature>
<name>A0ABY7M2K1_9MOLU</name>
<evidence type="ECO:0000313" key="6">
    <source>
        <dbReference type="EMBL" id="WBL31572.1"/>
    </source>
</evidence>
<feature type="transmembrane region" description="Helical" evidence="4">
    <location>
        <begin position="476"/>
        <end position="503"/>
    </location>
</feature>
<gene>
    <name evidence="6" type="ORF">O7R10_00715</name>
</gene>
<keyword evidence="3 6" id="KW-0067">ATP-binding</keyword>
<evidence type="ECO:0000256" key="4">
    <source>
        <dbReference type="SAM" id="Phobius"/>
    </source>
</evidence>
<keyword evidence="4" id="KW-1133">Transmembrane helix</keyword>
<dbReference type="PANTHER" id="PTHR42798:SF7">
    <property type="entry name" value="ALPHA-D-RIBOSE 1-METHYLPHOSPHONATE 5-TRIPHOSPHATE SYNTHASE SUBUNIT PHNL"/>
    <property type="match status" value="1"/>
</dbReference>